<organism evidence="2 3">
    <name type="scientific">Frankliniella fusca</name>
    <dbReference type="NCBI Taxonomy" id="407009"/>
    <lineage>
        <taxon>Eukaryota</taxon>
        <taxon>Metazoa</taxon>
        <taxon>Ecdysozoa</taxon>
        <taxon>Arthropoda</taxon>
        <taxon>Hexapoda</taxon>
        <taxon>Insecta</taxon>
        <taxon>Pterygota</taxon>
        <taxon>Neoptera</taxon>
        <taxon>Paraneoptera</taxon>
        <taxon>Thysanoptera</taxon>
        <taxon>Terebrantia</taxon>
        <taxon>Thripoidea</taxon>
        <taxon>Thripidae</taxon>
        <taxon>Frankliniella</taxon>
    </lineage>
</organism>
<proteinExistence type="predicted"/>
<dbReference type="AlphaFoldDB" id="A0AAE1HLS3"/>
<sequence length="72" mass="7833">MKLAVYVACHSAIRSVGDLCDILRKLGKGSNLENLKLHCTKCGKLITTVEGEDGGGTPERCREHDGIEHKAR</sequence>
<protein>
    <submittedName>
        <fullName evidence="2">Protein gamma response 1</fullName>
    </submittedName>
</protein>
<accession>A0AAE1HLS3</accession>
<name>A0AAE1HLS3_9NEOP</name>
<evidence type="ECO:0000313" key="2">
    <source>
        <dbReference type="EMBL" id="KAK3923513.1"/>
    </source>
</evidence>
<keyword evidence="3" id="KW-1185">Reference proteome</keyword>
<reference evidence="2" key="2">
    <citation type="journal article" date="2023" name="BMC Genomics">
        <title>Pest status, molecular evolution, and epigenetic factors derived from the genome assembly of Frankliniella fusca, a thysanopteran phytovirus vector.</title>
        <authorList>
            <person name="Catto M.A."/>
            <person name="Labadie P.E."/>
            <person name="Jacobson A.L."/>
            <person name="Kennedy G.G."/>
            <person name="Srinivasan R."/>
            <person name="Hunt B.G."/>
        </authorList>
    </citation>
    <scope>NUCLEOTIDE SEQUENCE</scope>
    <source>
        <strain evidence="2">PL_HMW_Pooled</strain>
    </source>
</reference>
<feature type="region of interest" description="Disordered" evidence="1">
    <location>
        <begin position="52"/>
        <end position="72"/>
    </location>
</feature>
<reference evidence="2" key="1">
    <citation type="submission" date="2021-07" db="EMBL/GenBank/DDBJ databases">
        <authorList>
            <person name="Catto M.A."/>
            <person name="Jacobson A."/>
            <person name="Kennedy G."/>
            <person name="Labadie P."/>
            <person name="Hunt B.G."/>
            <person name="Srinivasan R."/>
        </authorList>
    </citation>
    <scope>NUCLEOTIDE SEQUENCE</scope>
    <source>
        <strain evidence="2">PL_HMW_Pooled</strain>
        <tissue evidence="2">Head</tissue>
    </source>
</reference>
<dbReference type="EMBL" id="JAHWGI010001147">
    <property type="protein sequence ID" value="KAK3923513.1"/>
    <property type="molecule type" value="Genomic_DNA"/>
</dbReference>
<dbReference type="Proteomes" id="UP001219518">
    <property type="component" value="Unassembled WGS sequence"/>
</dbReference>
<gene>
    <name evidence="2" type="ORF">KUF71_001921</name>
</gene>
<evidence type="ECO:0000313" key="3">
    <source>
        <dbReference type="Proteomes" id="UP001219518"/>
    </source>
</evidence>
<comment type="caution">
    <text evidence="2">The sequence shown here is derived from an EMBL/GenBank/DDBJ whole genome shotgun (WGS) entry which is preliminary data.</text>
</comment>
<evidence type="ECO:0000256" key="1">
    <source>
        <dbReference type="SAM" id="MobiDB-lite"/>
    </source>
</evidence>
<feature type="compositionally biased region" description="Basic and acidic residues" evidence="1">
    <location>
        <begin position="59"/>
        <end position="72"/>
    </location>
</feature>